<accession>Q22CQ8</accession>
<name>Q22CQ8_TETTS</name>
<sequence>MLLSNSAIYFDESSLSMQMSNNTSVALNVSQSSLQNTIVKQTSMISCQSETQVYLKSESKKNLKPLPKQKSRIRKSKKVSDEKIVSKEFEFKELDKEEFIEEANNNLHYDNKTINISHLFGDISLGAITKDANNFAHSSIKQGSSNSIKSVFCQNKKVDKIQLLKSQFSNPVKTQDNCFFESSESLDIEGKSEGNCNGTSSTNSSNNSNNFSFLQIEFESLQETSSNFYCAAQAVENCPSTQEDKLQNSKISSQLVQAQEPVNQIINHMIETDNFIQQNYSQYDIYSERKRNFDSQVQNIIQNQSKNDSTPFFYIKTFANYKSKSVENKEIGYSRELLNLLKLNKNTHEFINFALRNDIPEIFGVNFNQFLSLYFLENLINGSSTQYTDKQFCDNILSFDEIQIPAKLSLQKINIPFQSQVDPNLQFIDNFVTIIKISIDSQVKSQIASLRCKLQKRQSFRYRTLFPTMQKRKQKIDKFFKNQQSQLKISQYLYIQNFLEKFYPKQLNRIENELNIIKNDLEANKSNKTVINNLLDHIIKI</sequence>
<dbReference type="EMBL" id="GG662823">
    <property type="protein sequence ID" value="EAR83057.2"/>
    <property type="molecule type" value="Genomic_DNA"/>
</dbReference>
<dbReference type="HOGENOM" id="CLU_465807_0_0_1"/>
<dbReference type="InParanoid" id="Q22CQ8"/>
<evidence type="ECO:0000313" key="2">
    <source>
        <dbReference type="Proteomes" id="UP000009168"/>
    </source>
</evidence>
<dbReference type="KEGG" id="tet:TTHERM_01026210"/>
<dbReference type="RefSeq" id="XP_001030720.2">
    <property type="nucleotide sequence ID" value="XM_001030720.2"/>
</dbReference>
<organism evidence="1 2">
    <name type="scientific">Tetrahymena thermophila (strain SB210)</name>
    <dbReference type="NCBI Taxonomy" id="312017"/>
    <lineage>
        <taxon>Eukaryota</taxon>
        <taxon>Sar</taxon>
        <taxon>Alveolata</taxon>
        <taxon>Ciliophora</taxon>
        <taxon>Intramacronucleata</taxon>
        <taxon>Oligohymenophorea</taxon>
        <taxon>Hymenostomatida</taxon>
        <taxon>Tetrahymenina</taxon>
        <taxon>Tetrahymenidae</taxon>
        <taxon>Tetrahymena</taxon>
    </lineage>
</organism>
<dbReference type="Proteomes" id="UP000009168">
    <property type="component" value="Unassembled WGS sequence"/>
</dbReference>
<reference evidence="2" key="1">
    <citation type="journal article" date="2006" name="PLoS Biol.">
        <title>Macronuclear genome sequence of the ciliate Tetrahymena thermophila, a model eukaryote.</title>
        <authorList>
            <person name="Eisen J.A."/>
            <person name="Coyne R.S."/>
            <person name="Wu M."/>
            <person name="Wu D."/>
            <person name="Thiagarajan M."/>
            <person name="Wortman J.R."/>
            <person name="Badger J.H."/>
            <person name="Ren Q."/>
            <person name="Amedeo P."/>
            <person name="Jones K.M."/>
            <person name="Tallon L.J."/>
            <person name="Delcher A.L."/>
            <person name="Salzberg S.L."/>
            <person name="Silva J.C."/>
            <person name="Haas B.J."/>
            <person name="Majoros W.H."/>
            <person name="Farzad M."/>
            <person name="Carlton J.M."/>
            <person name="Smith R.K. Jr."/>
            <person name="Garg J."/>
            <person name="Pearlman R.E."/>
            <person name="Karrer K.M."/>
            <person name="Sun L."/>
            <person name="Manning G."/>
            <person name="Elde N.C."/>
            <person name="Turkewitz A.P."/>
            <person name="Asai D.J."/>
            <person name="Wilkes D.E."/>
            <person name="Wang Y."/>
            <person name="Cai H."/>
            <person name="Collins K."/>
            <person name="Stewart B.A."/>
            <person name="Lee S.R."/>
            <person name="Wilamowska K."/>
            <person name="Weinberg Z."/>
            <person name="Ruzzo W.L."/>
            <person name="Wloga D."/>
            <person name="Gaertig J."/>
            <person name="Frankel J."/>
            <person name="Tsao C.-C."/>
            <person name="Gorovsky M.A."/>
            <person name="Keeling P.J."/>
            <person name="Waller R.F."/>
            <person name="Patron N.J."/>
            <person name="Cherry J.M."/>
            <person name="Stover N.A."/>
            <person name="Krieger C.J."/>
            <person name="del Toro C."/>
            <person name="Ryder H.F."/>
            <person name="Williamson S.C."/>
            <person name="Barbeau R.A."/>
            <person name="Hamilton E.P."/>
            <person name="Orias E."/>
        </authorList>
    </citation>
    <scope>NUCLEOTIDE SEQUENCE [LARGE SCALE GENOMIC DNA]</scope>
    <source>
        <strain evidence="2">SB210</strain>
    </source>
</reference>
<evidence type="ECO:0000313" key="1">
    <source>
        <dbReference type="EMBL" id="EAR83057.2"/>
    </source>
</evidence>
<protein>
    <submittedName>
        <fullName evidence="1">Uncharacterized protein</fullName>
    </submittedName>
</protein>
<proteinExistence type="predicted"/>
<dbReference type="GeneID" id="7839201"/>
<keyword evidence="2" id="KW-1185">Reference proteome</keyword>
<dbReference type="AlphaFoldDB" id="Q22CQ8"/>
<gene>
    <name evidence="1" type="ORF">TTHERM_01026210</name>
</gene>